<name>A0A9X2JZ20_9ACTN</name>
<evidence type="ECO:0000313" key="2">
    <source>
        <dbReference type="Proteomes" id="UP001139648"/>
    </source>
</evidence>
<dbReference type="Proteomes" id="UP001139648">
    <property type="component" value="Unassembled WGS sequence"/>
</dbReference>
<sequence>MVVQPAADGIGPAAGTPVVGVAVQGGWAERVAVDVEQLAPLPDEVDFATAATLPIAGVTVLRTLRLGGEVHGLADWAERNRSG</sequence>
<proteinExistence type="predicted"/>
<dbReference type="SUPFAM" id="SSF50129">
    <property type="entry name" value="GroES-like"/>
    <property type="match status" value="1"/>
</dbReference>
<organism evidence="1 2">
    <name type="scientific">Nonomuraea thailandensis</name>
    <dbReference type="NCBI Taxonomy" id="1188745"/>
    <lineage>
        <taxon>Bacteria</taxon>
        <taxon>Bacillati</taxon>
        <taxon>Actinomycetota</taxon>
        <taxon>Actinomycetes</taxon>
        <taxon>Streptosporangiales</taxon>
        <taxon>Streptosporangiaceae</taxon>
        <taxon>Nonomuraea</taxon>
    </lineage>
</organism>
<dbReference type="AlphaFoldDB" id="A0A9X2JZ20"/>
<dbReference type="Gene3D" id="3.90.180.10">
    <property type="entry name" value="Medium-chain alcohol dehydrogenases, catalytic domain"/>
    <property type="match status" value="1"/>
</dbReference>
<gene>
    <name evidence="1" type="ORF">HD597_000744</name>
</gene>
<reference evidence="1" key="1">
    <citation type="submission" date="2022-06" db="EMBL/GenBank/DDBJ databases">
        <title>Sequencing the genomes of 1000 actinobacteria strains.</title>
        <authorList>
            <person name="Klenk H.-P."/>
        </authorList>
    </citation>
    <scope>NUCLEOTIDE SEQUENCE</scope>
    <source>
        <strain evidence="1">DSM 46694</strain>
    </source>
</reference>
<dbReference type="InterPro" id="IPR011032">
    <property type="entry name" value="GroES-like_sf"/>
</dbReference>
<comment type="caution">
    <text evidence="1">The sequence shown here is derived from an EMBL/GenBank/DDBJ whole genome shotgun (WGS) entry which is preliminary data.</text>
</comment>
<dbReference type="EMBL" id="JAMZEB010000001">
    <property type="protein sequence ID" value="MCP2353724.1"/>
    <property type="molecule type" value="Genomic_DNA"/>
</dbReference>
<keyword evidence="2" id="KW-1185">Reference proteome</keyword>
<evidence type="ECO:0000313" key="1">
    <source>
        <dbReference type="EMBL" id="MCP2353724.1"/>
    </source>
</evidence>
<protein>
    <submittedName>
        <fullName evidence="1">NADPH:quinone reductase-like Zn-dependent oxidoreductase</fullName>
    </submittedName>
</protein>
<dbReference type="Gene3D" id="3.40.50.720">
    <property type="entry name" value="NAD(P)-binding Rossmann-like Domain"/>
    <property type="match status" value="1"/>
</dbReference>
<accession>A0A9X2JZ20</accession>